<evidence type="ECO:0000313" key="7">
    <source>
        <dbReference type="EMBL" id="KAF0735052.1"/>
    </source>
</evidence>
<keyword evidence="3" id="KW-0862">Zinc</keyword>
<feature type="region of interest" description="Disordered" evidence="5">
    <location>
        <begin position="375"/>
        <end position="401"/>
    </location>
</feature>
<dbReference type="Pfam" id="PF01363">
    <property type="entry name" value="FYVE"/>
    <property type="match status" value="1"/>
</dbReference>
<dbReference type="Gene3D" id="3.30.40.10">
    <property type="entry name" value="Zinc/RING finger domain, C3HC4 (zinc finger)"/>
    <property type="match status" value="1"/>
</dbReference>
<feature type="region of interest" description="Disordered" evidence="5">
    <location>
        <begin position="336"/>
        <end position="362"/>
    </location>
</feature>
<dbReference type="InterPro" id="IPR000306">
    <property type="entry name" value="Znf_FYVE"/>
</dbReference>
<dbReference type="GO" id="GO:0008270">
    <property type="term" value="F:zinc ion binding"/>
    <property type="evidence" value="ECO:0007669"/>
    <property type="project" value="UniProtKB-KW"/>
</dbReference>
<protein>
    <recommendedName>
        <fullName evidence="6">FYVE-type domain-containing protein</fullName>
    </recommendedName>
</protein>
<evidence type="ECO:0000256" key="1">
    <source>
        <dbReference type="ARBA" id="ARBA00022723"/>
    </source>
</evidence>
<keyword evidence="8" id="KW-1185">Reference proteome</keyword>
<accession>A0A6G0X5B9</accession>
<dbReference type="PANTHER" id="PTHR13510:SF44">
    <property type="entry name" value="RABENOSYN-5"/>
    <property type="match status" value="1"/>
</dbReference>
<dbReference type="SUPFAM" id="SSF55961">
    <property type="entry name" value="Bet v1-like"/>
    <property type="match status" value="1"/>
</dbReference>
<dbReference type="AlphaFoldDB" id="A0A6G0X5B9"/>
<evidence type="ECO:0000256" key="3">
    <source>
        <dbReference type="ARBA" id="ARBA00022833"/>
    </source>
</evidence>
<dbReference type="VEuPathDB" id="FungiDB:AeMF1_010530"/>
<evidence type="ECO:0000256" key="4">
    <source>
        <dbReference type="PROSITE-ProRule" id="PRU00091"/>
    </source>
</evidence>
<comment type="caution">
    <text evidence="7">The sequence shown here is derived from an EMBL/GenBank/DDBJ whole genome shotgun (WGS) entry which is preliminary data.</text>
</comment>
<dbReference type="InterPro" id="IPR013083">
    <property type="entry name" value="Znf_RING/FYVE/PHD"/>
</dbReference>
<sequence length="663" mass="75352">MSKFPLPANFFRCPPLKAEEKERILKSGESTSADMVMYSRVTGGPIKWNLSVDEASMKIYKGEDPSAPPGVVAYLGVTEVMATIDEVVNLFRTDTTEEYQEYCKMFMKDLLDGQILYTLRKRTPENPHHLAAIKWFAIASPIPGITKARDWCFLETQHDFELDGRKGWTRAFKSLNMACCPDLQHSLGLVRGIHYRTGFCFLESDRPGYLEAHQLAQIDIRGKMVDMVIDLGMRRRLKIMKELDTFLRQKRLALGTFVELSALVPKESRSKCFVCQRKFGAFSKKWNCRKCCEVVCRRCSQTWEVSIAGAIVERRVCTACSTGHIDVPQDTKTIVDEDEESSTRHVDSQTHSNYSNSPRSKQLDKATINLITPSQLSHLKSSTSSTTQFRPPQPNDMYMHEQQFPNTPQKVAMAQLDMSRMRIDDVPVMDEEYGGYKDDMSNYSESMASFQQPFHRPMPVHGAPQGYFPDVSPEYTGHRPGPYDPRRMPPPRAGYRYPQDGYGGYPDQMWQQPPPRYPLPPQNRYPQPYPPQHNPYTQTYHYPRDGPRQAPYPPLDPYAQLRQPPPNNYDYQYPQPPPPQPQSYTPQSHNFDHESDNTSAYGGSQTSGSHLQGYGRTGSATSSVHAQEIRGQSRSVSERNDLIAPGSLVAPSLVLQATSQKTM</sequence>
<feature type="domain" description="FYVE-type" evidence="6">
    <location>
        <begin position="266"/>
        <end position="320"/>
    </location>
</feature>
<dbReference type="InterPro" id="IPR023393">
    <property type="entry name" value="START-like_dom_sf"/>
</dbReference>
<dbReference type="CDD" id="cd15745">
    <property type="entry name" value="FYVE_RUFY4"/>
    <property type="match status" value="1"/>
</dbReference>
<name>A0A6G0X5B9_9STRA</name>
<feature type="region of interest" description="Disordered" evidence="5">
    <location>
        <begin position="462"/>
        <end position="638"/>
    </location>
</feature>
<gene>
    <name evidence="7" type="ORF">Ae201684_008267</name>
</gene>
<keyword evidence="1" id="KW-0479">Metal-binding</keyword>
<organism evidence="7 8">
    <name type="scientific">Aphanomyces euteiches</name>
    <dbReference type="NCBI Taxonomy" id="100861"/>
    <lineage>
        <taxon>Eukaryota</taxon>
        <taxon>Sar</taxon>
        <taxon>Stramenopiles</taxon>
        <taxon>Oomycota</taxon>
        <taxon>Saprolegniomycetes</taxon>
        <taxon>Saprolegniales</taxon>
        <taxon>Verrucalvaceae</taxon>
        <taxon>Aphanomyces</taxon>
    </lineage>
</organism>
<keyword evidence="2 4" id="KW-0863">Zinc-finger</keyword>
<evidence type="ECO:0000313" key="8">
    <source>
        <dbReference type="Proteomes" id="UP000481153"/>
    </source>
</evidence>
<evidence type="ECO:0000259" key="6">
    <source>
        <dbReference type="PROSITE" id="PS50178"/>
    </source>
</evidence>
<feature type="compositionally biased region" description="Basic and acidic residues" evidence="5">
    <location>
        <begin position="336"/>
        <end position="348"/>
    </location>
</feature>
<dbReference type="SUPFAM" id="SSF57903">
    <property type="entry name" value="FYVE/PHD zinc finger"/>
    <property type="match status" value="1"/>
</dbReference>
<dbReference type="InterPro" id="IPR017455">
    <property type="entry name" value="Znf_FYVE-rel"/>
</dbReference>
<feature type="compositionally biased region" description="Polar residues" evidence="5">
    <location>
        <begin position="597"/>
        <end position="610"/>
    </location>
</feature>
<reference evidence="7 8" key="1">
    <citation type="submission" date="2019-07" db="EMBL/GenBank/DDBJ databases">
        <title>Genomics analysis of Aphanomyces spp. identifies a new class of oomycete effector associated with host adaptation.</title>
        <authorList>
            <person name="Gaulin E."/>
        </authorList>
    </citation>
    <scope>NUCLEOTIDE SEQUENCE [LARGE SCALE GENOMIC DNA]</scope>
    <source>
        <strain evidence="7 8">ATCC 201684</strain>
    </source>
</reference>
<evidence type="ECO:0000256" key="2">
    <source>
        <dbReference type="ARBA" id="ARBA00022771"/>
    </source>
</evidence>
<feature type="compositionally biased region" description="Polar residues" evidence="5">
    <location>
        <begin position="349"/>
        <end position="360"/>
    </location>
</feature>
<proteinExistence type="predicted"/>
<feature type="compositionally biased region" description="Pro residues" evidence="5">
    <location>
        <begin position="512"/>
        <end position="533"/>
    </location>
</feature>
<dbReference type="PANTHER" id="PTHR13510">
    <property type="entry name" value="FYVE-FINGER-CONTAINING RAB5 EFFECTOR PROTEIN RABENOSYN-5-RELATED"/>
    <property type="match status" value="1"/>
</dbReference>
<dbReference type="PROSITE" id="PS50178">
    <property type="entry name" value="ZF_FYVE"/>
    <property type="match status" value="1"/>
</dbReference>
<dbReference type="Proteomes" id="UP000481153">
    <property type="component" value="Unassembled WGS sequence"/>
</dbReference>
<feature type="compositionally biased region" description="Polar residues" evidence="5">
    <location>
        <begin position="618"/>
        <end position="635"/>
    </location>
</feature>
<evidence type="ECO:0000256" key="5">
    <source>
        <dbReference type="SAM" id="MobiDB-lite"/>
    </source>
</evidence>
<dbReference type="InterPro" id="IPR052727">
    <property type="entry name" value="Rab4/Rab5_effector"/>
</dbReference>
<dbReference type="InterPro" id="IPR011011">
    <property type="entry name" value="Znf_FYVE_PHD"/>
</dbReference>
<dbReference type="SMART" id="SM00064">
    <property type="entry name" value="FYVE"/>
    <property type="match status" value="1"/>
</dbReference>
<dbReference type="EMBL" id="VJMJ01000101">
    <property type="protein sequence ID" value="KAF0735052.1"/>
    <property type="molecule type" value="Genomic_DNA"/>
</dbReference>
<dbReference type="Gene3D" id="3.30.530.20">
    <property type="match status" value="1"/>
</dbReference>